<dbReference type="SMART" id="SM00267">
    <property type="entry name" value="GGDEF"/>
    <property type="match status" value="1"/>
</dbReference>
<feature type="domain" description="GGDEF" evidence="3">
    <location>
        <begin position="204"/>
        <end position="342"/>
    </location>
</feature>
<dbReference type="PANTHER" id="PTHR45138">
    <property type="entry name" value="REGULATORY COMPONENTS OF SENSORY TRANSDUCTION SYSTEM"/>
    <property type="match status" value="1"/>
</dbReference>
<dbReference type="PROSITE" id="PS50887">
    <property type="entry name" value="GGDEF"/>
    <property type="match status" value="1"/>
</dbReference>
<evidence type="ECO:0000313" key="4">
    <source>
        <dbReference type="EMBL" id="SEP35430.1"/>
    </source>
</evidence>
<evidence type="ECO:0000256" key="2">
    <source>
        <dbReference type="SAM" id="Phobius"/>
    </source>
</evidence>
<dbReference type="Pfam" id="PF00990">
    <property type="entry name" value="GGDEF"/>
    <property type="match status" value="1"/>
</dbReference>
<accession>A0A1H8X678</accession>
<dbReference type="GO" id="GO:0052621">
    <property type="term" value="F:diguanylate cyclase activity"/>
    <property type="evidence" value="ECO:0007669"/>
    <property type="project" value="TreeGrafter"/>
</dbReference>
<sequence>MVSRLRLMFLLAVLMPQAVMFFMTHGSALATNRQFSEVQACTLAVALLLGLFLPGIAAEWAVGKKLHLMRQLCSRVKRGDYRELLPVPNESSEGDAVDPVLALMRDMNWMARHIQIREQDITRMIDDLRQSREAVRAQNQFLTNVNEELLAAQAELQERTAELEAACRQMETMAMTDPLTAIANRRCFFEHLERHFAARICRCKPISLMILDIDRFKTINDTYGHQAGDRILMRLAEVIRESSRDKDLPARVGGEEYALLLPDTDSQGAIAVARRIQSKLAVSQFALDSREPATVVSITVSIGVCTMVTLPCWDRDKLYSYADQALYYSKNNGRNSISFYNPDTESIAGVRLN</sequence>
<keyword evidence="2" id="KW-0472">Membrane</keyword>
<dbReference type="Gene3D" id="3.30.70.270">
    <property type="match status" value="1"/>
</dbReference>
<evidence type="ECO:0000256" key="1">
    <source>
        <dbReference type="SAM" id="Coils"/>
    </source>
</evidence>
<proteinExistence type="predicted"/>
<dbReference type="PANTHER" id="PTHR45138:SF9">
    <property type="entry name" value="DIGUANYLATE CYCLASE DGCM-RELATED"/>
    <property type="match status" value="1"/>
</dbReference>
<feature type="coiled-coil region" evidence="1">
    <location>
        <begin position="125"/>
        <end position="173"/>
    </location>
</feature>
<dbReference type="EMBL" id="FODY01000020">
    <property type="protein sequence ID" value="SEP35430.1"/>
    <property type="molecule type" value="Genomic_DNA"/>
</dbReference>
<organism evidence="4 5">
    <name type="scientific">Propionispora vibrioides</name>
    <dbReference type="NCBI Taxonomy" id="112903"/>
    <lineage>
        <taxon>Bacteria</taxon>
        <taxon>Bacillati</taxon>
        <taxon>Bacillota</taxon>
        <taxon>Negativicutes</taxon>
        <taxon>Selenomonadales</taxon>
        <taxon>Sporomusaceae</taxon>
        <taxon>Propionispora</taxon>
    </lineage>
</organism>
<keyword evidence="2" id="KW-1133">Transmembrane helix</keyword>
<dbReference type="AlphaFoldDB" id="A0A1H8X678"/>
<keyword evidence="2" id="KW-0812">Transmembrane</keyword>
<dbReference type="SUPFAM" id="SSF55073">
    <property type="entry name" value="Nucleotide cyclase"/>
    <property type="match status" value="1"/>
</dbReference>
<name>A0A1H8X678_9FIRM</name>
<dbReference type="InterPro" id="IPR050469">
    <property type="entry name" value="Diguanylate_Cyclase"/>
</dbReference>
<keyword evidence="1" id="KW-0175">Coiled coil</keyword>
<dbReference type="NCBIfam" id="TIGR00254">
    <property type="entry name" value="GGDEF"/>
    <property type="match status" value="1"/>
</dbReference>
<dbReference type="InterPro" id="IPR000160">
    <property type="entry name" value="GGDEF_dom"/>
</dbReference>
<dbReference type="CDD" id="cd01949">
    <property type="entry name" value="GGDEF"/>
    <property type="match status" value="1"/>
</dbReference>
<dbReference type="OrthoDB" id="9759607at2"/>
<dbReference type="Proteomes" id="UP000198847">
    <property type="component" value="Unassembled WGS sequence"/>
</dbReference>
<feature type="transmembrane region" description="Helical" evidence="2">
    <location>
        <begin position="42"/>
        <end position="62"/>
    </location>
</feature>
<dbReference type="InterPro" id="IPR029787">
    <property type="entry name" value="Nucleotide_cyclase"/>
</dbReference>
<evidence type="ECO:0000259" key="3">
    <source>
        <dbReference type="PROSITE" id="PS50887"/>
    </source>
</evidence>
<evidence type="ECO:0000313" key="5">
    <source>
        <dbReference type="Proteomes" id="UP000198847"/>
    </source>
</evidence>
<keyword evidence="5" id="KW-1185">Reference proteome</keyword>
<reference evidence="4 5" key="1">
    <citation type="submission" date="2016-10" db="EMBL/GenBank/DDBJ databases">
        <authorList>
            <person name="de Groot N.N."/>
        </authorList>
    </citation>
    <scope>NUCLEOTIDE SEQUENCE [LARGE SCALE GENOMIC DNA]</scope>
    <source>
        <strain evidence="4 5">DSM 13305</strain>
    </source>
</reference>
<dbReference type="STRING" id="112903.SAMN04490178_12082"/>
<dbReference type="InterPro" id="IPR043128">
    <property type="entry name" value="Rev_trsase/Diguanyl_cyclase"/>
</dbReference>
<dbReference type="RefSeq" id="WP_143050633.1">
    <property type="nucleotide sequence ID" value="NZ_FODY01000020.1"/>
</dbReference>
<protein>
    <submittedName>
        <fullName evidence="4">Diguanylate cyclase (GGDEF) domain-containing protein</fullName>
    </submittedName>
</protein>
<dbReference type="FunFam" id="3.30.70.270:FF:000001">
    <property type="entry name" value="Diguanylate cyclase domain protein"/>
    <property type="match status" value="1"/>
</dbReference>
<gene>
    <name evidence="4" type="ORF">SAMN04490178_12082</name>
</gene>